<dbReference type="Pfam" id="PF02080">
    <property type="entry name" value="TrkA_C"/>
    <property type="match status" value="1"/>
</dbReference>
<dbReference type="Pfam" id="PF00571">
    <property type="entry name" value="CBS"/>
    <property type="match status" value="2"/>
</dbReference>
<dbReference type="PANTHER" id="PTHR43427">
    <property type="entry name" value="CHLORIDE CHANNEL PROTEIN CLC-E"/>
    <property type="match status" value="1"/>
</dbReference>
<dbReference type="EMBL" id="BNJG01000006">
    <property type="protein sequence ID" value="GHO60737.1"/>
    <property type="molecule type" value="Genomic_DNA"/>
</dbReference>
<dbReference type="SMART" id="SM00116">
    <property type="entry name" value="CBS"/>
    <property type="match status" value="2"/>
</dbReference>
<dbReference type="PANTHER" id="PTHR43427:SF6">
    <property type="entry name" value="CHLORIDE CHANNEL PROTEIN CLC-E"/>
    <property type="match status" value="1"/>
</dbReference>
<dbReference type="PROSITE" id="PS51371">
    <property type="entry name" value="CBS"/>
    <property type="match status" value="2"/>
</dbReference>
<sequence length="700" mass="74338">MNSSAMVTFLRRLFYIRRGARSFESPRYLLNWVFISTLIGVVAGIGAIAFYAAIHFATDLFLGHLIGYLPPSPAGEGEQTAVMSFWSSARPWLLPVVTTLGALISGIIVFSLAPEAEGHGTDAAIGAFHRGKAIRARIPLVKLVASAITIGTGGSAGREGPAAQISAGFGSILATVLRLDAQDRRIALATGIGAGIGAIFRAPLGGAILAAEILYKDDLEVEAIIPALMASIIGYSVFGAWSGWQPIFSTPVNLAFTSPPQLLYYVVLGVLCGLLGLLYARGFYGLTHLFHRLKLPNWLKPAIGGLLVGLIGLVMPQALGMGYGWVQVSMGQGLLSLPLWVVLLLPFAKIVTTGLSIGSGGSGGIFGPGMVIGGMVGACFWRLCYHVFPGIPDTPAPFVIVGMMALFGGIAHAPLAVMLMVAEMTGNLSMLAPAMIAVGIATILVGGTTMYTSQVPTRADSPAHRLQLSFPLLSTLAVSKAMQPLILQFAPGQFLSEAEDLLTKHAESGAPVIDQNGNLVGVLTLADIERIPPEERAHQFVNEAMQSDILTFYPEDTLDEALEGLSTRRVSWAPVVDAEGLTGSRNVLGLISVSHVVRLYRETIAKDARRMRGMVDGTVMIESVIEPEMLLAGVALRHAQLPAESLVVSIRRAGELLFPRGSSVIEPGDIVTFMVSIRGEERLQHYLTQQKEPVLIGAHS</sequence>
<dbReference type="PRINTS" id="PR00762">
    <property type="entry name" value="CLCHANNEL"/>
</dbReference>
<dbReference type="InterPro" id="IPR036721">
    <property type="entry name" value="RCK_C_sf"/>
</dbReference>
<reference evidence="14 15" key="1">
    <citation type="journal article" date="2021" name="Int. J. Syst. Evol. Microbiol.">
        <title>Reticulibacter mediterranei gen. nov., sp. nov., within the new family Reticulibacteraceae fam. nov., and Ktedonospora formicarum gen. nov., sp. nov., Ktedonobacter robiniae sp. nov., Dictyobacter formicarum sp. nov. and Dictyobacter arantiisoli sp. nov., belonging to the class Ktedonobacteria.</title>
        <authorList>
            <person name="Yabe S."/>
            <person name="Zheng Y."/>
            <person name="Wang C.M."/>
            <person name="Sakai Y."/>
            <person name="Abe K."/>
            <person name="Yokota A."/>
            <person name="Donadio S."/>
            <person name="Cavaletti L."/>
            <person name="Monciardini P."/>
        </authorList>
    </citation>
    <scope>NUCLEOTIDE SEQUENCE [LARGE SCALE GENOMIC DNA]</scope>
    <source>
        <strain evidence="14 15">SOSP1-30</strain>
    </source>
</reference>
<feature type="transmembrane region" description="Helical" evidence="11">
    <location>
        <begin position="302"/>
        <end position="325"/>
    </location>
</feature>
<dbReference type="InterPro" id="IPR046342">
    <property type="entry name" value="CBS_dom_sf"/>
</dbReference>
<dbReference type="PROSITE" id="PS51202">
    <property type="entry name" value="RCK_C"/>
    <property type="match status" value="1"/>
</dbReference>
<evidence type="ECO:0000256" key="3">
    <source>
        <dbReference type="ARBA" id="ARBA00022692"/>
    </source>
</evidence>
<feature type="transmembrane region" description="Helical" evidence="11">
    <location>
        <begin position="337"/>
        <end position="359"/>
    </location>
</feature>
<proteinExistence type="predicted"/>
<feature type="transmembrane region" description="Helical" evidence="11">
    <location>
        <begin position="365"/>
        <end position="384"/>
    </location>
</feature>
<comment type="caution">
    <text evidence="14">The sequence shown here is derived from an EMBL/GenBank/DDBJ whole genome shotgun (WGS) entry which is preliminary data.</text>
</comment>
<dbReference type="InterPro" id="IPR001807">
    <property type="entry name" value="ClC"/>
</dbReference>
<dbReference type="Pfam" id="PF00654">
    <property type="entry name" value="Voltage_CLC"/>
    <property type="match status" value="1"/>
</dbReference>
<evidence type="ECO:0000256" key="11">
    <source>
        <dbReference type="SAM" id="Phobius"/>
    </source>
</evidence>
<keyword evidence="10" id="KW-0129">CBS domain</keyword>
<evidence type="ECO:0000313" key="15">
    <source>
        <dbReference type="Proteomes" id="UP000654345"/>
    </source>
</evidence>
<feature type="domain" description="CBS" evidence="13">
    <location>
        <begin position="482"/>
        <end position="540"/>
    </location>
</feature>
<feature type="transmembrane region" description="Helical" evidence="11">
    <location>
        <begin position="28"/>
        <end position="54"/>
    </location>
</feature>
<feature type="transmembrane region" description="Helical" evidence="11">
    <location>
        <begin position="428"/>
        <end position="451"/>
    </location>
</feature>
<dbReference type="CDD" id="cd02205">
    <property type="entry name" value="CBS_pair_SF"/>
    <property type="match status" value="1"/>
</dbReference>
<evidence type="ECO:0000256" key="9">
    <source>
        <dbReference type="ARBA" id="ARBA00023303"/>
    </source>
</evidence>
<feature type="domain" description="CBS" evidence="13">
    <location>
        <begin position="545"/>
        <end position="606"/>
    </location>
</feature>
<feature type="transmembrane region" description="Helical" evidence="11">
    <location>
        <begin position="262"/>
        <end position="282"/>
    </location>
</feature>
<evidence type="ECO:0000313" key="14">
    <source>
        <dbReference type="EMBL" id="GHO60737.1"/>
    </source>
</evidence>
<dbReference type="SUPFAM" id="SSF81340">
    <property type="entry name" value="Clc chloride channel"/>
    <property type="match status" value="1"/>
</dbReference>
<name>A0ABQ3V7J5_9CHLR</name>
<dbReference type="RefSeq" id="WP_201376782.1">
    <property type="nucleotide sequence ID" value="NZ_BNJG01000006.1"/>
</dbReference>
<dbReference type="Gene3D" id="1.10.3080.10">
    <property type="entry name" value="Clc chloride channel"/>
    <property type="match status" value="1"/>
</dbReference>
<protein>
    <submittedName>
        <fullName evidence="14">Chloride channel protein</fullName>
    </submittedName>
</protein>
<dbReference type="SUPFAM" id="SSF116726">
    <property type="entry name" value="TrkA C-terminal domain-like"/>
    <property type="match status" value="1"/>
</dbReference>
<evidence type="ECO:0000256" key="2">
    <source>
        <dbReference type="ARBA" id="ARBA00022448"/>
    </source>
</evidence>
<feature type="transmembrane region" description="Helical" evidence="11">
    <location>
        <begin position="186"/>
        <end position="211"/>
    </location>
</feature>
<keyword evidence="6 11" id="KW-0472">Membrane</keyword>
<dbReference type="InterPro" id="IPR050368">
    <property type="entry name" value="ClC-type_chloride_channel"/>
</dbReference>
<keyword evidence="3 11" id="KW-0812">Transmembrane</keyword>
<keyword evidence="9" id="KW-0407">Ion channel</keyword>
<evidence type="ECO:0000256" key="5">
    <source>
        <dbReference type="ARBA" id="ARBA00023065"/>
    </source>
</evidence>
<evidence type="ECO:0000256" key="1">
    <source>
        <dbReference type="ARBA" id="ARBA00004141"/>
    </source>
</evidence>
<evidence type="ECO:0000259" key="12">
    <source>
        <dbReference type="PROSITE" id="PS51202"/>
    </source>
</evidence>
<dbReference type="Gene3D" id="3.30.70.1450">
    <property type="entry name" value="Regulator of K+ conductance, C-terminal domain"/>
    <property type="match status" value="1"/>
</dbReference>
<keyword evidence="15" id="KW-1185">Reference proteome</keyword>
<evidence type="ECO:0000256" key="4">
    <source>
        <dbReference type="ARBA" id="ARBA00022989"/>
    </source>
</evidence>
<feature type="domain" description="RCK C-terminal" evidence="12">
    <location>
        <begin position="606"/>
        <end position="689"/>
    </location>
</feature>
<keyword evidence="8" id="KW-0868">Chloride</keyword>
<dbReference type="InterPro" id="IPR014743">
    <property type="entry name" value="Cl-channel_core"/>
</dbReference>
<keyword evidence="4 11" id="KW-1133">Transmembrane helix</keyword>
<accession>A0ABQ3V7J5</accession>
<dbReference type="CDD" id="cd00400">
    <property type="entry name" value="Voltage_gated_ClC"/>
    <property type="match status" value="1"/>
</dbReference>
<dbReference type="SUPFAM" id="SSF54631">
    <property type="entry name" value="CBS-domain pair"/>
    <property type="match status" value="1"/>
</dbReference>
<evidence type="ECO:0000256" key="7">
    <source>
        <dbReference type="ARBA" id="ARBA00023173"/>
    </source>
</evidence>
<comment type="subcellular location">
    <subcellularLocation>
        <location evidence="1">Membrane</location>
        <topology evidence="1">Multi-pass membrane protein</topology>
    </subcellularLocation>
</comment>
<feature type="transmembrane region" description="Helical" evidence="11">
    <location>
        <begin position="396"/>
        <end position="422"/>
    </location>
</feature>
<keyword evidence="7" id="KW-0869">Chloride channel</keyword>
<evidence type="ECO:0000256" key="10">
    <source>
        <dbReference type="PROSITE-ProRule" id="PRU00703"/>
    </source>
</evidence>
<keyword evidence="5" id="KW-0406">Ion transport</keyword>
<evidence type="ECO:0000256" key="6">
    <source>
        <dbReference type="ARBA" id="ARBA00023136"/>
    </source>
</evidence>
<dbReference type="InterPro" id="IPR000644">
    <property type="entry name" value="CBS_dom"/>
</dbReference>
<feature type="transmembrane region" description="Helical" evidence="11">
    <location>
        <begin position="92"/>
        <end position="113"/>
    </location>
</feature>
<evidence type="ECO:0000256" key="8">
    <source>
        <dbReference type="ARBA" id="ARBA00023214"/>
    </source>
</evidence>
<keyword evidence="2" id="KW-0813">Transport</keyword>
<feature type="transmembrane region" description="Helical" evidence="11">
    <location>
        <begin position="223"/>
        <end position="241"/>
    </location>
</feature>
<dbReference type="InterPro" id="IPR006037">
    <property type="entry name" value="RCK_C"/>
</dbReference>
<dbReference type="Proteomes" id="UP000654345">
    <property type="component" value="Unassembled WGS sequence"/>
</dbReference>
<gene>
    <name evidence="14" type="ORF">KSB_92120</name>
</gene>
<evidence type="ECO:0000259" key="13">
    <source>
        <dbReference type="PROSITE" id="PS51371"/>
    </source>
</evidence>
<dbReference type="Gene3D" id="3.10.580.10">
    <property type="entry name" value="CBS-domain"/>
    <property type="match status" value="1"/>
</dbReference>
<organism evidence="14 15">
    <name type="scientific">Ktedonobacter robiniae</name>
    <dbReference type="NCBI Taxonomy" id="2778365"/>
    <lineage>
        <taxon>Bacteria</taxon>
        <taxon>Bacillati</taxon>
        <taxon>Chloroflexota</taxon>
        <taxon>Ktedonobacteria</taxon>
        <taxon>Ktedonobacterales</taxon>
        <taxon>Ktedonobacteraceae</taxon>
        <taxon>Ktedonobacter</taxon>
    </lineage>
</organism>